<evidence type="ECO:0000313" key="1">
    <source>
        <dbReference type="EMBL" id="KAF6131079.1"/>
    </source>
</evidence>
<proteinExistence type="predicted"/>
<dbReference type="EMBL" id="JABVXQ010000001">
    <property type="protein sequence ID" value="KAF6131079.1"/>
    <property type="molecule type" value="Genomic_DNA"/>
</dbReference>
<gene>
    <name evidence="1" type="ORF">HJG60_007980</name>
</gene>
<accession>A0A834BHZ1</accession>
<sequence>METGGHGGFHISFIPPGAPSSFAPWSLGTPLPERPGTIVCFSSGFRPAAAVLTLTTRWWAVPTVVTVAGNGSVFLGLLLPLTQLTRFIISLHPRVSHSEARGSCEILSLIHSATVKTKLFVGISQSSLYTSFTSHYGHKYFCICYCFYRLTRPRQRE</sequence>
<evidence type="ECO:0000313" key="2">
    <source>
        <dbReference type="Proteomes" id="UP000664940"/>
    </source>
</evidence>
<organism evidence="1 2">
    <name type="scientific">Phyllostomus discolor</name>
    <name type="common">pale spear-nosed bat</name>
    <dbReference type="NCBI Taxonomy" id="89673"/>
    <lineage>
        <taxon>Eukaryota</taxon>
        <taxon>Metazoa</taxon>
        <taxon>Chordata</taxon>
        <taxon>Craniata</taxon>
        <taxon>Vertebrata</taxon>
        <taxon>Euteleostomi</taxon>
        <taxon>Mammalia</taxon>
        <taxon>Eutheria</taxon>
        <taxon>Laurasiatheria</taxon>
        <taxon>Chiroptera</taxon>
        <taxon>Yangochiroptera</taxon>
        <taxon>Phyllostomidae</taxon>
        <taxon>Phyllostominae</taxon>
        <taxon>Phyllostomus</taxon>
    </lineage>
</organism>
<comment type="caution">
    <text evidence="1">The sequence shown here is derived from an EMBL/GenBank/DDBJ whole genome shotgun (WGS) entry which is preliminary data.</text>
</comment>
<protein>
    <submittedName>
        <fullName evidence="1">Uncharacterized protein</fullName>
    </submittedName>
</protein>
<dbReference type="AlphaFoldDB" id="A0A834BHZ1"/>
<name>A0A834BHZ1_9CHIR</name>
<dbReference type="Proteomes" id="UP000664940">
    <property type="component" value="Unassembled WGS sequence"/>
</dbReference>
<reference evidence="1 2" key="1">
    <citation type="journal article" date="2020" name="Nature">
        <title>Six reference-quality genomes reveal evolution of bat adaptations.</title>
        <authorList>
            <person name="Jebb D."/>
            <person name="Huang Z."/>
            <person name="Pippel M."/>
            <person name="Hughes G.M."/>
            <person name="Lavrichenko K."/>
            <person name="Devanna P."/>
            <person name="Winkler S."/>
            <person name="Jermiin L.S."/>
            <person name="Skirmuntt E.C."/>
            <person name="Katzourakis A."/>
            <person name="Burkitt-Gray L."/>
            <person name="Ray D.A."/>
            <person name="Sullivan K.A.M."/>
            <person name="Roscito J.G."/>
            <person name="Kirilenko B.M."/>
            <person name="Davalos L.M."/>
            <person name="Corthals A.P."/>
            <person name="Power M.L."/>
            <person name="Jones G."/>
            <person name="Ransome R.D."/>
            <person name="Dechmann D.K.N."/>
            <person name="Locatelli A.G."/>
            <person name="Puechmaille S.J."/>
            <person name="Fedrigo O."/>
            <person name="Jarvis E.D."/>
            <person name="Hiller M."/>
            <person name="Vernes S.C."/>
            <person name="Myers E.W."/>
            <person name="Teeling E.C."/>
        </authorList>
    </citation>
    <scope>NUCLEOTIDE SEQUENCE [LARGE SCALE GENOMIC DNA]</scope>
    <source>
        <strain evidence="1">Bat1K_MPI-CBG_1</strain>
    </source>
</reference>